<dbReference type="InterPro" id="IPR016181">
    <property type="entry name" value="Acyl_CoA_acyltransferase"/>
</dbReference>
<dbReference type="PANTHER" id="PTHR43610">
    <property type="entry name" value="BLL6696 PROTEIN"/>
    <property type="match status" value="1"/>
</dbReference>
<reference evidence="3" key="1">
    <citation type="journal article" date="2019" name="Int. J. Syst. Evol. Microbiol.">
        <title>The Global Catalogue of Microorganisms (GCM) 10K type strain sequencing project: providing services to taxonomists for standard genome sequencing and annotation.</title>
        <authorList>
            <consortium name="The Broad Institute Genomics Platform"/>
            <consortium name="The Broad Institute Genome Sequencing Center for Infectious Disease"/>
            <person name="Wu L."/>
            <person name="Ma J."/>
        </authorList>
    </citation>
    <scope>NUCLEOTIDE SEQUENCE [LARGE SCALE GENOMIC DNA]</scope>
    <source>
        <strain evidence="3">JCM 11650</strain>
    </source>
</reference>
<dbReference type="EMBL" id="JBHUFL010000001">
    <property type="protein sequence ID" value="MFD1833931.1"/>
    <property type="molecule type" value="Genomic_DNA"/>
</dbReference>
<dbReference type="PROSITE" id="PS51186">
    <property type="entry name" value="GNAT"/>
    <property type="match status" value="1"/>
</dbReference>
<dbReference type="GO" id="GO:0016746">
    <property type="term" value="F:acyltransferase activity"/>
    <property type="evidence" value="ECO:0007669"/>
    <property type="project" value="UniProtKB-KW"/>
</dbReference>
<sequence length="195" mass="21435">MEHSTTLARDGVHLRPLRVEDAPAFRALVDEESWAGMSSPLPASDEAMAEHLARMIAAPAQLAFAVEQDGRLAGRTTLYELVPGLRVEIGSTIYARDVWGTEVNPTAKLLLFTHAFEELGVGRVALRCDHRNTRSHRAIARLGARFEGTLRAFRRAADGTVADIDYFSVLRSEWPAVRQGLEARLRPAEPVPGIA</sequence>
<protein>
    <submittedName>
        <fullName evidence="2">GNAT family N-acetyltransferase</fullName>
        <ecNumber evidence="2">2.3.-.-</ecNumber>
    </submittedName>
</protein>
<feature type="domain" description="N-acetyltransferase" evidence="1">
    <location>
        <begin position="12"/>
        <end position="171"/>
    </location>
</feature>
<dbReference type="RefSeq" id="WP_137771430.1">
    <property type="nucleotide sequence ID" value="NZ_BAAAIS010000005.1"/>
</dbReference>
<dbReference type="PANTHER" id="PTHR43610:SF1">
    <property type="entry name" value="N-ACETYLTRANSFERASE DOMAIN-CONTAINING PROTEIN"/>
    <property type="match status" value="1"/>
</dbReference>
<accession>A0ABW4PWV4</accession>
<keyword evidence="3" id="KW-1185">Reference proteome</keyword>
<comment type="caution">
    <text evidence="2">The sequence shown here is derived from an EMBL/GenBank/DDBJ whole genome shotgun (WGS) entry which is preliminary data.</text>
</comment>
<dbReference type="InterPro" id="IPR000182">
    <property type="entry name" value="GNAT_dom"/>
</dbReference>
<dbReference type="Pfam" id="PF13302">
    <property type="entry name" value="Acetyltransf_3"/>
    <property type="match status" value="1"/>
</dbReference>
<keyword evidence="2" id="KW-0012">Acyltransferase</keyword>
<evidence type="ECO:0000313" key="2">
    <source>
        <dbReference type="EMBL" id="MFD1833931.1"/>
    </source>
</evidence>
<keyword evidence="2" id="KW-0808">Transferase</keyword>
<name>A0ABW4PWV4_9MICO</name>
<evidence type="ECO:0000259" key="1">
    <source>
        <dbReference type="PROSITE" id="PS51186"/>
    </source>
</evidence>
<dbReference type="Proteomes" id="UP001597280">
    <property type="component" value="Unassembled WGS sequence"/>
</dbReference>
<evidence type="ECO:0000313" key="3">
    <source>
        <dbReference type="Proteomes" id="UP001597280"/>
    </source>
</evidence>
<gene>
    <name evidence="2" type="ORF">ACFSDA_02480</name>
</gene>
<organism evidence="2 3">
    <name type="scientific">Brachybacterium rhamnosum</name>
    <dbReference type="NCBI Taxonomy" id="173361"/>
    <lineage>
        <taxon>Bacteria</taxon>
        <taxon>Bacillati</taxon>
        <taxon>Actinomycetota</taxon>
        <taxon>Actinomycetes</taxon>
        <taxon>Micrococcales</taxon>
        <taxon>Dermabacteraceae</taxon>
        <taxon>Brachybacterium</taxon>
    </lineage>
</organism>
<dbReference type="Gene3D" id="3.40.630.30">
    <property type="match status" value="1"/>
</dbReference>
<dbReference type="EC" id="2.3.-.-" evidence="2"/>
<proteinExistence type="predicted"/>
<dbReference type="SUPFAM" id="SSF55729">
    <property type="entry name" value="Acyl-CoA N-acyltransferases (Nat)"/>
    <property type="match status" value="1"/>
</dbReference>